<dbReference type="InterPro" id="IPR023214">
    <property type="entry name" value="HAD_sf"/>
</dbReference>
<dbReference type="PIRSF" id="PIRSF000915">
    <property type="entry name" value="PGP-type_phosphatase"/>
    <property type="match status" value="1"/>
</dbReference>
<keyword evidence="3" id="KW-1185">Reference proteome</keyword>
<dbReference type="EMBL" id="BOVJ01000007">
    <property type="protein sequence ID" value="GIQ61665.1"/>
    <property type="molecule type" value="Genomic_DNA"/>
</dbReference>
<dbReference type="NCBIfam" id="TIGR01460">
    <property type="entry name" value="HAD-SF-IIA"/>
    <property type="match status" value="1"/>
</dbReference>
<keyword evidence="1" id="KW-0460">Magnesium</keyword>
<sequence length="277" mass="30610">MFTWVKGFFVFSIMMSERKSIVRGYVFDLDGTVYLGDKMIDGAAEAIQELRARGDRVVFLSNKPIATRRSYADKLTKMGIPATVDDVLNSSQIVARYLQKHLKAAECVYVVGEEPIQDELAEHGIPMTNRSEQADYIVLSWDRQFTYDKLNIVYQAAMRGAKVIASNPDATCPLDRGQVPDTGTFIAALEAATGKPIDLIAGKPSLMAAEAAVSHLGLPYEDCFMIGDRLETDIRMGNDAGMMSVLVLTGVGTREMAERGPYRPKYIVPSIKEVVRL</sequence>
<dbReference type="Proteomes" id="UP000680304">
    <property type="component" value="Unassembled WGS sequence"/>
</dbReference>
<evidence type="ECO:0000256" key="1">
    <source>
        <dbReference type="PIRNR" id="PIRNR000915"/>
    </source>
</evidence>
<dbReference type="PANTHER" id="PTHR19288">
    <property type="entry name" value="4-NITROPHENYLPHOSPHATASE-RELATED"/>
    <property type="match status" value="1"/>
</dbReference>
<dbReference type="SUPFAM" id="SSF56784">
    <property type="entry name" value="HAD-like"/>
    <property type="match status" value="1"/>
</dbReference>
<dbReference type="Pfam" id="PF13344">
    <property type="entry name" value="Hydrolase_6"/>
    <property type="match status" value="1"/>
</dbReference>
<dbReference type="InterPro" id="IPR006357">
    <property type="entry name" value="HAD-SF_hydro_IIA"/>
</dbReference>
<name>A0ABQ4N0I6_9BACL</name>
<reference evidence="2 3" key="1">
    <citation type="submission" date="2021-04" db="EMBL/GenBank/DDBJ databases">
        <title>Draft genome sequence of Paenibacillus cisolokensis, LC2-13A.</title>
        <authorList>
            <person name="Uke A."/>
            <person name="Chhe C."/>
            <person name="Baramee S."/>
            <person name="Kosugi A."/>
        </authorList>
    </citation>
    <scope>NUCLEOTIDE SEQUENCE [LARGE SCALE GENOMIC DNA]</scope>
    <source>
        <strain evidence="2 3">LC2-13A</strain>
    </source>
</reference>
<protein>
    <recommendedName>
        <fullName evidence="1">Acid sugar phosphatase</fullName>
        <ecNumber evidence="1">3.1.3.-</ecNumber>
    </recommendedName>
</protein>
<dbReference type="PANTHER" id="PTHR19288:SF46">
    <property type="entry name" value="HALOACID DEHALOGENASE-LIKE HYDROLASE DOMAIN-CONTAINING PROTEIN 2"/>
    <property type="match status" value="1"/>
</dbReference>
<comment type="similarity">
    <text evidence="1">Belongs to the HAD-like hydrolase superfamily. NagD family.</text>
</comment>
<organism evidence="2 3">
    <name type="scientific">Paenibacillus cisolokensis</name>
    <dbReference type="NCBI Taxonomy" id="1658519"/>
    <lineage>
        <taxon>Bacteria</taxon>
        <taxon>Bacillati</taxon>
        <taxon>Bacillota</taxon>
        <taxon>Bacilli</taxon>
        <taxon>Bacillales</taxon>
        <taxon>Paenibacillaceae</taxon>
        <taxon>Paenibacillus</taxon>
    </lineage>
</organism>
<gene>
    <name evidence="2" type="ORF">PACILC2_02330</name>
</gene>
<dbReference type="Pfam" id="PF13242">
    <property type="entry name" value="Hydrolase_like"/>
    <property type="match status" value="1"/>
</dbReference>
<keyword evidence="1" id="KW-0479">Metal-binding</keyword>
<accession>A0ABQ4N0I6</accession>
<proteinExistence type="inferred from homology"/>
<dbReference type="InterPro" id="IPR036412">
    <property type="entry name" value="HAD-like_sf"/>
</dbReference>
<evidence type="ECO:0000313" key="2">
    <source>
        <dbReference type="EMBL" id="GIQ61665.1"/>
    </source>
</evidence>
<comment type="function">
    <text evidence="1">Catalyzes the dephosphorylation of 2-6 carbon acid sugars in vitro.</text>
</comment>
<comment type="cofactor">
    <cofactor evidence="1">
        <name>Mg(2+)</name>
        <dbReference type="ChEBI" id="CHEBI:18420"/>
    </cofactor>
</comment>
<evidence type="ECO:0000313" key="3">
    <source>
        <dbReference type="Proteomes" id="UP000680304"/>
    </source>
</evidence>
<dbReference type="EC" id="3.1.3.-" evidence="1"/>
<comment type="caution">
    <text evidence="2">The sequence shown here is derived from an EMBL/GenBank/DDBJ whole genome shotgun (WGS) entry which is preliminary data.</text>
</comment>
<dbReference type="Gene3D" id="3.40.50.1000">
    <property type="entry name" value="HAD superfamily/HAD-like"/>
    <property type="match status" value="2"/>
</dbReference>